<dbReference type="Proteomes" id="UP001519332">
    <property type="component" value="Unassembled WGS sequence"/>
</dbReference>
<evidence type="ECO:0000313" key="2">
    <source>
        <dbReference type="Proteomes" id="UP001519332"/>
    </source>
</evidence>
<accession>A0ABS4TVB2</accession>
<proteinExistence type="predicted"/>
<dbReference type="EMBL" id="JAGINW010000001">
    <property type="protein sequence ID" value="MBP2328356.1"/>
    <property type="molecule type" value="Genomic_DNA"/>
</dbReference>
<sequence>MASDDKLTTGYQTRYREWELYVQHPLLRDIEGGGHYFTRTRPDKVAELIVAAAARQETR</sequence>
<reference evidence="1 2" key="1">
    <citation type="submission" date="2021-03" db="EMBL/GenBank/DDBJ databases">
        <title>Sequencing the genomes of 1000 actinobacteria strains.</title>
        <authorList>
            <person name="Klenk H.-P."/>
        </authorList>
    </citation>
    <scope>NUCLEOTIDE SEQUENCE [LARGE SCALE GENOMIC DNA]</scope>
    <source>
        <strain evidence="1 2">DSM 46670</strain>
    </source>
</reference>
<comment type="caution">
    <text evidence="1">The sequence shown here is derived from an EMBL/GenBank/DDBJ whole genome shotgun (WGS) entry which is preliminary data.</text>
</comment>
<evidence type="ECO:0000313" key="1">
    <source>
        <dbReference type="EMBL" id="MBP2328356.1"/>
    </source>
</evidence>
<keyword evidence="2" id="KW-1185">Reference proteome</keyword>
<name>A0ABS4TVB2_9PSEU</name>
<dbReference type="RefSeq" id="WP_209645360.1">
    <property type="nucleotide sequence ID" value="NZ_JAGINW010000001.1"/>
</dbReference>
<gene>
    <name evidence="1" type="ORF">JOF56_008741</name>
</gene>
<protein>
    <submittedName>
        <fullName evidence="1">Surfactin synthase thioesterase subunit</fullName>
    </submittedName>
</protein>
<organism evidence="1 2">
    <name type="scientific">Kibdelosporangium banguiense</name>
    <dbReference type="NCBI Taxonomy" id="1365924"/>
    <lineage>
        <taxon>Bacteria</taxon>
        <taxon>Bacillati</taxon>
        <taxon>Actinomycetota</taxon>
        <taxon>Actinomycetes</taxon>
        <taxon>Pseudonocardiales</taxon>
        <taxon>Pseudonocardiaceae</taxon>
        <taxon>Kibdelosporangium</taxon>
    </lineage>
</organism>